<name>A0A1I7WWW7_HETBA</name>
<evidence type="ECO:0000313" key="2">
    <source>
        <dbReference type="WBParaSite" id="Hba_09653"/>
    </source>
</evidence>
<proteinExistence type="predicted"/>
<evidence type="ECO:0000313" key="1">
    <source>
        <dbReference type="Proteomes" id="UP000095283"/>
    </source>
</evidence>
<protein>
    <submittedName>
        <fullName evidence="2">Ribosomal protein S10</fullName>
    </submittedName>
</protein>
<dbReference type="AlphaFoldDB" id="A0A1I7WWW7"/>
<dbReference type="Proteomes" id="UP000095283">
    <property type="component" value="Unplaced"/>
</dbReference>
<dbReference type="WBParaSite" id="Hba_09653">
    <property type="protein sequence ID" value="Hba_09653"/>
    <property type="gene ID" value="Hba_09653"/>
</dbReference>
<accession>A0A1I7WWW7</accession>
<organism evidence="1 2">
    <name type="scientific">Heterorhabditis bacteriophora</name>
    <name type="common">Entomopathogenic nematode worm</name>
    <dbReference type="NCBI Taxonomy" id="37862"/>
    <lineage>
        <taxon>Eukaryota</taxon>
        <taxon>Metazoa</taxon>
        <taxon>Ecdysozoa</taxon>
        <taxon>Nematoda</taxon>
        <taxon>Chromadorea</taxon>
        <taxon>Rhabditida</taxon>
        <taxon>Rhabditina</taxon>
        <taxon>Rhabditomorpha</taxon>
        <taxon>Strongyloidea</taxon>
        <taxon>Heterorhabditidae</taxon>
        <taxon>Heterorhabditis</taxon>
    </lineage>
</organism>
<keyword evidence="1" id="KW-1185">Reference proteome</keyword>
<sequence length="147" mass="17398">MPPCAINQRIATNKGQKRTTKHMRFSSATVQKCHESDFHFIRQYPMYRVEMQLCKNAMKVISIFIRQYPMYRVESKLKRMPPCAINQRIATNKGQKRATQHMRFSSATVQKCHESDFHFIRQYPMYRVESPIKDSTRGQGQAFRTMS</sequence>
<reference evidence="2" key="1">
    <citation type="submission" date="2016-11" db="UniProtKB">
        <authorList>
            <consortium name="WormBaseParasite"/>
        </authorList>
    </citation>
    <scope>IDENTIFICATION</scope>
</reference>